<evidence type="ECO:0000313" key="1">
    <source>
        <dbReference type="EMBL" id="GBN15409.1"/>
    </source>
</evidence>
<evidence type="ECO:0000313" key="2">
    <source>
        <dbReference type="Proteomes" id="UP000499080"/>
    </source>
</evidence>
<gene>
    <name evidence="1" type="ORF">AVEN_187089_1</name>
</gene>
<proteinExistence type="predicted"/>
<comment type="caution">
    <text evidence="1">The sequence shown here is derived from an EMBL/GenBank/DDBJ whole genome shotgun (WGS) entry which is preliminary data.</text>
</comment>
<dbReference type="AlphaFoldDB" id="A0A4Y2LLU5"/>
<keyword evidence="2" id="KW-1185">Reference proteome</keyword>
<reference evidence="1 2" key="1">
    <citation type="journal article" date="2019" name="Sci. Rep.">
        <title>Orb-weaving spider Araneus ventricosus genome elucidates the spidroin gene catalogue.</title>
        <authorList>
            <person name="Kono N."/>
            <person name="Nakamura H."/>
            <person name="Ohtoshi R."/>
            <person name="Moran D.A.P."/>
            <person name="Shinohara A."/>
            <person name="Yoshida Y."/>
            <person name="Fujiwara M."/>
            <person name="Mori M."/>
            <person name="Tomita M."/>
            <person name="Arakawa K."/>
        </authorList>
    </citation>
    <scope>NUCLEOTIDE SEQUENCE [LARGE SCALE GENOMIC DNA]</scope>
</reference>
<accession>A0A4Y2LLU5</accession>
<dbReference type="EMBL" id="BGPR01006022">
    <property type="protein sequence ID" value="GBN15409.1"/>
    <property type="molecule type" value="Genomic_DNA"/>
</dbReference>
<sequence>MKSIALNDRGYKLYSDIRTFRTASVFCLYRRLGRSCIDRVKGYAKTQTSIYKRYSDKEIRICSSIFKGEAHKISGLPQSPMELVFLFSLKSSQATHHIWGD</sequence>
<protein>
    <submittedName>
        <fullName evidence="1">Uncharacterized protein</fullName>
    </submittedName>
</protein>
<dbReference type="Proteomes" id="UP000499080">
    <property type="component" value="Unassembled WGS sequence"/>
</dbReference>
<organism evidence="1 2">
    <name type="scientific">Araneus ventricosus</name>
    <name type="common">Orbweaver spider</name>
    <name type="synonym">Epeira ventricosa</name>
    <dbReference type="NCBI Taxonomy" id="182803"/>
    <lineage>
        <taxon>Eukaryota</taxon>
        <taxon>Metazoa</taxon>
        <taxon>Ecdysozoa</taxon>
        <taxon>Arthropoda</taxon>
        <taxon>Chelicerata</taxon>
        <taxon>Arachnida</taxon>
        <taxon>Araneae</taxon>
        <taxon>Araneomorphae</taxon>
        <taxon>Entelegynae</taxon>
        <taxon>Araneoidea</taxon>
        <taxon>Araneidae</taxon>
        <taxon>Araneus</taxon>
    </lineage>
</organism>
<name>A0A4Y2LLU5_ARAVE</name>